<dbReference type="RefSeq" id="WP_063280969.1">
    <property type="nucleotide sequence ID" value="NZ_LIYF01000001.1"/>
</dbReference>
<evidence type="ECO:0000256" key="1">
    <source>
        <dbReference type="SAM" id="Phobius"/>
    </source>
</evidence>
<keyword evidence="1" id="KW-0472">Membrane</keyword>
<keyword evidence="1" id="KW-1133">Transmembrane helix</keyword>
<name>A0A166KMI7_LACLC</name>
<dbReference type="SUPFAM" id="SSF52540">
    <property type="entry name" value="P-loop containing nucleoside triphosphate hydrolases"/>
    <property type="match status" value="1"/>
</dbReference>
<evidence type="ECO:0000313" key="3">
    <source>
        <dbReference type="EMBL" id="KZK08632.1"/>
    </source>
</evidence>
<feature type="transmembrane region" description="Helical" evidence="1">
    <location>
        <begin position="75"/>
        <end position="94"/>
    </location>
</feature>
<proteinExistence type="predicted"/>
<dbReference type="InterPro" id="IPR027417">
    <property type="entry name" value="P-loop_NTPase"/>
</dbReference>
<organism evidence="3 4">
    <name type="scientific">Lactococcus lactis subsp. cremoris</name>
    <name type="common">Streptococcus cremoris</name>
    <dbReference type="NCBI Taxonomy" id="1359"/>
    <lineage>
        <taxon>Bacteria</taxon>
        <taxon>Bacillati</taxon>
        <taxon>Bacillota</taxon>
        <taxon>Bacilli</taxon>
        <taxon>Lactobacillales</taxon>
        <taxon>Streptococcaceae</taxon>
        <taxon>Lactococcus</taxon>
    </lineage>
</organism>
<accession>A0A166KMI7</accession>
<feature type="domain" description="KAP NTPase" evidence="2">
    <location>
        <begin position="12"/>
        <end position="79"/>
    </location>
</feature>
<dbReference type="Pfam" id="PF07693">
    <property type="entry name" value="KAP_NTPase"/>
    <property type="match status" value="1"/>
</dbReference>
<gene>
    <name evidence="3" type="ORF">AB996_0069</name>
</gene>
<evidence type="ECO:0000313" key="4">
    <source>
        <dbReference type="Proteomes" id="UP000076519"/>
    </source>
</evidence>
<comment type="caution">
    <text evidence="3">The sequence shown here is derived from an EMBL/GenBank/DDBJ whole genome shotgun (WGS) entry which is preliminary data.</text>
</comment>
<dbReference type="Proteomes" id="UP000076519">
    <property type="component" value="Unassembled WGS sequence"/>
</dbReference>
<evidence type="ECO:0000259" key="2">
    <source>
        <dbReference type="Pfam" id="PF07693"/>
    </source>
</evidence>
<keyword evidence="1" id="KW-0812">Transmembrane</keyword>
<reference evidence="3 4" key="1">
    <citation type="submission" date="2015-08" db="EMBL/GenBank/DDBJ databases">
        <title>Draft Genome Sequences of 11 Lactococcus lactis subspecies cremoris strains.</title>
        <authorList>
            <person name="Wels M."/>
            <person name="Backus L."/>
            <person name="Boekhorst J."/>
            <person name="Dijkstra A."/>
            <person name="Beerthuizen M."/>
            <person name="Siezen R."/>
            <person name="Bachmann H."/>
            <person name="Van Hijum S."/>
        </authorList>
    </citation>
    <scope>NUCLEOTIDE SEQUENCE [LARGE SCALE GENOMIC DNA]</scope>
    <source>
        <strain evidence="3 4">KW10</strain>
    </source>
</reference>
<dbReference type="InterPro" id="IPR011646">
    <property type="entry name" value="KAP_P-loop"/>
</dbReference>
<dbReference type="PATRIC" id="fig|1359.32.peg.2150"/>
<dbReference type="EMBL" id="LIYF01000001">
    <property type="protein sequence ID" value="KZK08632.1"/>
    <property type="molecule type" value="Genomic_DNA"/>
</dbReference>
<dbReference type="AlphaFoldDB" id="A0A166KMI7"/>
<sequence length="96" mass="11156">MLQIGKIETEAQAKKFAKRIAEEPRTYFLQGSWGSGKTDYIVEVKNHLQNFRFIELKLWKPKDKSSLGKYLFSTIYPKIAAIITVFVLLTTPLYKK</sequence>
<protein>
    <recommendedName>
        <fullName evidence="2">KAP NTPase domain-containing protein</fullName>
    </recommendedName>
</protein>